<evidence type="ECO:0000313" key="2">
    <source>
        <dbReference type="EMBL" id="KOF82338.1"/>
    </source>
</evidence>
<name>A0A0L8GZE6_OCTBM</name>
<dbReference type="AlphaFoldDB" id="A0A0L8GZE6"/>
<evidence type="ECO:0000256" key="1">
    <source>
        <dbReference type="SAM" id="MobiDB-lite"/>
    </source>
</evidence>
<feature type="region of interest" description="Disordered" evidence="1">
    <location>
        <begin position="128"/>
        <end position="150"/>
    </location>
</feature>
<reference evidence="2" key="1">
    <citation type="submission" date="2015-07" db="EMBL/GenBank/DDBJ databases">
        <title>MeaNS - Measles Nucleotide Surveillance Program.</title>
        <authorList>
            <person name="Tran T."/>
            <person name="Druce J."/>
        </authorList>
    </citation>
    <scope>NUCLEOTIDE SEQUENCE</scope>
    <source>
        <strain evidence="2">UCB-OBI-ISO-001</strain>
        <tissue evidence="2">Gonad</tissue>
    </source>
</reference>
<dbReference type="EMBL" id="KQ419796">
    <property type="protein sequence ID" value="KOF82338.1"/>
    <property type="molecule type" value="Genomic_DNA"/>
</dbReference>
<accession>A0A0L8GZE6</accession>
<organism evidence="2">
    <name type="scientific">Octopus bimaculoides</name>
    <name type="common">California two-spotted octopus</name>
    <dbReference type="NCBI Taxonomy" id="37653"/>
    <lineage>
        <taxon>Eukaryota</taxon>
        <taxon>Metazoa</taxon>
        <taxon>Spiralia</taxon>
        <taxon>Lophotrochozoa</taxon>
        <taxon>Mollusca</taxon>
        <taxon>Cephalopoda</taxon>
        <taxon>Coleoidea</taxon>
        <taxon>Octopodiformes</taxon>
        <taxon>Octopoda</taxon>
        <taxon>Incirrata</taxon>
        <taxon>Octopodidae</taxon>
        <taxon>Octopus</taxon>
    </lineage>
</organism>
<feature type="non-terminal residue" evidence="2">
    <location>
        <position position="184"/>
    </location>
</feature>
<sequence>MEWTSTLNKLRVRSVISLFSSTQPQNITITQVYVPRLEYYDDTVDKFYEQLEKIIRAALKKKKDIPHHPRRLECQADCSQRTVPIQDLMQNMTPCDRTHNQSDFILATQKFKSSINKARTRTFPVDVKGDHDLESTKRTGSKRAGEKEEKETMGHYDILNLCDLRGDLRKTNLMDQQYNNVNWK</sequence>
<proteinExistence type="predicted"/>
<gene>
    <name evidence="2" type="ORF">OCBIM_22025419mg</name>
</gene>
<protein>
    <submittedName>
        <fullName evidence="2">Uncharacterized protein</fullName>
    </submittedName>
</protein>